<evidence type="ECO:0000313" key="2">
    <source>
        <dbReference type="Proteomes" id="UP001558613"/>
    </source>
</evidence>
<gene>
    <name evidence="1" type="ORF">QQF64_021549</name>
</gene>
<keyword evidence="2" id="KW-1185">Reference proteome</keyword>
<evidence type="ECO:0000313" key="1">
    <source>
        <dbReference type="EMBL" id="KAL1248231.1"/>
    </source>
</evidence>
<dbReference type="EMBL" id="JAYMGO010000024">
    <property type="protein sequence ID" value="KAL1248231.1"/>
    <property type="molecule type" value="Genomic_DNA"/>
</dbReference>
<comment type="caution">
    <text evidence="1">The sequence shown here is derived from an EMBL/GenBank/DDBJ whole genome shotgun (WGS) entry which is preliminary data.</text>
</comment>
<accession>A0ABR3L8A2</accession>
<reference evidence="1 2" key="1">
    <citation type="submission" date="2023-09" db="EMBL/GenBank/DDBJ databases">
        <authorList>
            <person name="Wang M."/>
        </authorList>
    </citation>
    <scope>NUCLEOTIDE SEQUENCE [LARGE SCALE GENOMIC DNA]</scope>
    <source>
        <strain evidence="1">GT-2023</strain>
        <tissue evidence="1">Liver</tissue>
    </source>
</reference>
<sequence length="66" mass="7290">MDGAYRWRTSRIQDGVSVSSLILVVLYGLSVSGKQAPCANTSILESLCKQTIIHLQSLPWKPTKDE</sequence>
<protein>
    <submittedName>
        <fullName evidence="1">Uncharacterized protein</fullName>
    </submittedName>
</protein>
<name>A0ABR3L8A2_9TELE</name>
<dbReference type="Proteomes" id="UP001558613">
    <property type="component" value="Unassembled WGS sequence"/>
</dbReference>
<proteinExistence type="predicted"/>
<organism evidence="1 2">
    <name type="scientific">Cirrhinus molitorella</name>
    <name type="common">mud carp</name>
    <dbReference type="NCBI Taxonomy" id="172907"/>
    <lineage>
        <taxon>Eukaryota</taxon>
        <taxon>Metazoa</taxon>
        <taxon>Chordata</taxon>
        <taxon>Craniata</taxon>
        <taxon>Vertebrata</taxon>
        <taxon>Euteleostomi</taxon>
        <taxon>Actinopterygii</taxon>
        <taxon>Neopterygii</taxon>
        <taxon>Teleostei</taxon>
        <taxon>Ostariophysi</taxon>
        <taxon>Cypriniformes</taxon>
        <taxon>Cyprinidae</taxon>
        <taxon>Labeoninae</taxon>
        <taxon>Labeonini</taxon>
        <taxon>Cirrhinus</taxon>
    </lineage>
</organism>